<reference evidence="1 2" key="1">
    <citation type="submission" date="2020-02" db="EMBL/GenBank/DDBJ databases">
        <authorList>
            <person name="Brisse S."/>
        </authorList>
    </citation>
    <scope>NUCLEOTIDE SEQUENCE [LARGE SCALE GENOMIC DNA]</scope>
    <source>
        <strain evidence="1">CIP107547</strain>
    </source>
</reference>
<organism evidence="1 2">
    <name type="scientific">Corynebacterium diphtheriae</name>
    <dbReference type="NCBI Taxonomy" id="1717"/>
    <lineage>
        <taxon>Bacteria</taxon>
        <taxon>Bacillati</taxon>
        <taxon>Actinomycetota</taxon>
        <taxon>Actinomycetes</taxon>
        <taxon>Mycobacteriales</taxon>
        <taxon>Corynebacteriaceae</taxon>
        <taxon>Corynebacterium</taxon>
    </lineage>
</organism>
<proteinExistence type="predicted"/>
<protein>
    <submittedName>
        <fullName evidence="1">Uncharacterized protein</fullName>
    </submittedName>
</protein>
<evidence type="ECO:0000313" key="2">
    <source>
        <dbReference type="Proteomes" id="UP000480222"/>
    </source>
</evidence>
<sequence>MTAIHTSVVAQSTIPPASFLLVYVLFLVSGLLVGGAWAAYKADNKFMVIVLGVLAAMAAAGGVVWAVGIYQ</sequence>
<gene>
    <name evidence="1" type="ORF">CIP107547_01767</name>
</gene>
<dbReference type="RefSeq" id="WP_010935156.1">
    <property type="nucleotide sequence ID" value="NZ_CABVGJ010000001.1"/>
</dbReference>
<dbReference type="OMA" id="SFLMVYV"/>
<dbReference type="AlphaFoldDB" id="A0A2T1BRZ7"/>
<dbReference type="Proteomes" id="UP000480222">
    <property type="component" value="Unassembled WGS sequence"/>
</dbReference>
<dbReference type="EMBL" id="CADDAV010000021">
    <property type="protein sequence ID" value="CAB0611189.1"/>
    <property type="molecule type" value="Genomic_DNA"/>
</dbReference>
<comment type="caution">
    <text evidence="1">The sequence shown here is derived from an EMBL/GenBank/DDBJ whole genome shotgun (WGS) entry which is preliminary data.</text>
</comment>
<name>A0A2T1BRZ7_CORDP</name>
<accession>A0A2T1BRZ7</accession>
<evidence type="ECO:0000313" key="1">
    <source>
        <dbReference type="EMBL" id="CAB0611189.1"/>
    </source>
</evidence>
<dbReference type="KEGG" id="cdi:DIP1563"/>